<dbReference type="SUPFAM" id="SSF56399">
    <property type="entry name" value="ADP-ribosylation"/>
    <property type="match status" value="1"/>
</dbReference>
<dbReference type="InterPro" id="IPR001878">
    <property type="entry name" value="Znf_CCHC"/>
</dbReference>
<evidence type="ECO:0000313" key="6">
    <source>
        <dbReference type="EMBL" id="CAC5410831.1"/>
    </source>
</evidence>
<evidence type="ECO:0000256" key="4">
    <source>
        <dbReference type="PROSITE-ProRule" id="PRU00047"/>
    </source>
</evidence>
<dbReference type="InterPro" id="IPR002745">
    <property type="entry name" value="Ptrans_KptA/Tpt1"/>
</dbReference>
<dbReference type="Gene3D" id="1.10.10.970">
    <property type="entry name" value="RNA 2'-phosphotransferase, Tpt1/KptA family, N-terminal domain"/>
    <property type="match status" value="1"/>
</dbReference>
<dbReference type="GO" id="GO:0000215">
    <property type="term" value="F:tRNA 2'-phosphotransferase activity"/>
    <property type="evidence" value="ECO:0007669"/>
    <property type="project" value="UniProtKB-EC"/>
</dbReference>
<dbReference type="OrthoDB" id="10363290at2759"/>
<keyword evidence="7" id="KW-1185">Reference proteome</keyword>
<evidence type="ECO:0000256" key="1">
    <source>
        <dbReference type="ARBA" id="ARBA00003343"/>
    </source>
</evidence>
<keyword evidence="6" id="KW-0808">Transferase</keyword>
<reference evidence="6 7" key="1">
    <citation type="submission" date="2020-06" db="EMBL/GenBank/DDBJ databases">
        <authorList>
            <person name="Li R."/>
            <person name="Bekaert M."/>
        </authorList>
    </citation>
    <scope>NUCLEOTIDE SEQUENCE [LARGE SCALE GENOMIC DNA]</scope>
    <source>
        <strain evidence="7">wild</strain>
    </source>
</reference>
<dbReference type="AlphaFoldDB" id="A0A6J8DTP3"/>
<dbReference type="EC" id="2.7.1.160" evidence="2"/>
<dbReference type="InterPro" id="IPR036875">
    <property type="entry name" value="Znf_CCHC_sf"/>
</dbReference>
<feature type="domain" description="CCHC-type" evidence="5">
    <location>
        <begin position="63"/>
        <end position="78"/>
    </location>
</feature>
<dbReference type="PROSITE" id="PS50158">
    <property type="entry name" value="ZF_CCHC"/>
    <property type="match status" value="1"/>
</dbReference>
<keyword evidence="4" id="KW-0479">Metal-binding</keyword>
<accession>A0A6J8DTP3</accession>
<dbReference type="Proteomes" id="UP000507470">
    <property type="component" value="Unassembled WGS sequence"/>
</dbReference>
<dbReference type="Pfam" id="PF01885">
    <property type="entry name" value="PTS_2-RNA"/>
    <property type="match status" value="1"/>
</dbReference>
<comment type="function">
    <text evidence="1">Catalyzes the last step of tRNA splicing, the transfer of the splice junction 2'-phosphate from ligated tRNA to NAD to produce ADP-ribose 1''-2'' cyclic phosphate.</text>
</comment>
<organism evidence="6 7">
    <name type="scientific">Mytilus coruscus</name>
    <name type="common">Sea mussel</name>
    <dbReference type="NCBI Taxonomy" id="42192"/>
    <lineage>
        <taxon>Eukaryota</taxon>
        <taxon>Metazoa</taxon>
        <taxon>Spiralia</taxon>
        <taxon>Lophotrochozoa</taxon>
        <taxon>Mollusca</taxon>
        <taxon>Bivalvia</taxon>
        <taxon>Autobranchia</taxon>
        <taxon>Pteriomorphia</taxon>
        <taxon>Mytilida</taxon>
        <taxon>Mytiloidea</taxon>
        <taxon>Mytilidae</taxon>
        <taxon>Mytilinae</taxon>
        <taxon>Mytilus</taxon>
    </lineage>
</organism>
<dbReference type="InterPro" id="IPR042080">
    <property type="entry name" value="RNA_2'-PTrans_N"/>
</dbReference>
<proteinExistence type="predicted"/>
<sequence>MALERAPVSTWKVELEKSDKKFENKLGQVHEKLDDMMDQFKQLLASPIEGICSPGRVTGTESCHHCGERGHFKMKCPNFKIQQNCNRTIKLKRDYSGGRSESPQMKLGLSVVESVSQGRVAEVAIVGSGVGARDKDGNREPSVSVKVKAEIESEQCSNSNKEATPSGRLDCYLLKCLANILRHGALELDHSFLPGGYLLVEEILKSHPGFAWYSLPEIQKLIKVDVDRMFTLIKDTDSGGWKIRANQGYSLIVNTPTIPLVEKCEVPQGNLVAPALLTGDQEGPVANIMREPIGATLPIENSNGEADTTLEEGSSDEKIVIVCLQYQDSTCPTPVVDTGITDNTEKSRTSLTFVDPSSTGEIDIKAATESNSLLNKETVITFNSSVIQESVNINPESPDLGLGYFSKQIMLSLGVLSCSGHQ</sequence>
<comment type="catalytic activity">
    <reaction evidence="3">
        <text>2'-phospho-[ligated tRNA] + NAD(+) = mature tRNA + ADP-alpha-D-ribose 1'',2''-cyclic phosphate + nicotinamide</text>
        <dbReference type="Rhea" id="RHEA:23324"/>
        <dbReference type="Rhea" id="RHEA-COMP:11106"/>
        <dbReference type="Rhea" id="RHEA-COMP:11107"/>
        <dbReference type="ChEBI" id="CHEBI:17154"/>
        <dbReference type="ChEBI" id="CHEBI:57540"/>
        <dbReference type="ChEBI" id="CHEBI:76596"/>
        <dbReference type="ChEBI" id="CHEBI:82883"/>
        <dbReference type="ChEBI" id="CHEBI:85027"/>
        <dbReference type="EC" id="2.7.1.160"/>
    </reaction>
</comment>
<name>A0A6J8DTP3_MYTCO</name>
<dbReference type="EMBL" id="CACVKT020007808">
    <property type="protein sequence ID" value="CAC5410831.1"/>
    <property type="molecule type" value="Genomic_DNA"/>
</dbReference>
<dbReference type="SUPFAM" id="SSF57756">
    <property type="entry name" value="Retrovirus zinc finger-like domains"/>
    <property type="match status" value="1"/>
</dbReference>
<evidence type="ECO:0000256" key="2">
    <source>
        <dbReference type="ARBA" id="ARBA00012007"/>
    </source>
</evidence>
<evidence type="ECO:0000313" key="7">
    <source>
        <dbReference type="Proteomes" id="UP000507470"/>
    </source>
</evidence>
<keyword evidence="4" id="KW-0862">Zinc</keyword>
<protein>
    <recommendedName>
        <fullName evidence="2">2'-phosphotransferase</fullName>
        <ecNumber evidence="2">2.7.1.160</ecNumber>
    </recommendedName>
</protein>
<dbReference type="GO" id="GO:0008270">
    <property type="term" value="F:zinc ion binding"/>
    <property type="evidence" value="ECO:0007669"/>
    <property type="project" value="UniProtKB-KW"/>
</dbReference>
<gene>
    <name evidence="6" type="ORF">MCOR_43989</name>
</gene>
<keyword evidence="4" id="KW-0863">Zinc-finger</keyword>
<evidence type="ECO:0000256" key="3">
    <source>
        <dbReference type="ARBA" id="ARBA00047949"/>
    </source>
</evidence>
<dbReference type="GO" id="GO:0003676">
    <property type="term" value="F:nucleic acid binding"/>
    <property type="evidence" value="ECO:0007669"/>
    <property type="project" value="InterPro"/>
</dbReference>
<evidence type="ECO:0000259" key="5">
    <source>
        <dbReference type="PROSITE" id="PS50158"/>
    </source>
</evidence>